<dbReference type="GO" id="GO:0008855">
    <property type="term" value="F:exodeoxyribonuclease VII activity"/>
    <property type="evidence" value="ECO:0007669"/>
    <property type="project" value="UniProtKB-UniRule"/>
</dbReference>
<evidence type="ECO:0000259" key="7">
    <source>
        <dbReference type="Pfam" id="PF02601"/>
    </source>
</evidence>
<proteinExistence type="inferred from homology"/>
<dbReference type="GO" id="GO:0006308">
    <property type="term" value="P:DNA catabolic process"/>
    <property type="evidence" value="ECO:0007669"/>
    <property type="project" value="UniProtKB-UniRule"/>
</dbReference>
<organism evidence="9 10">
    <name type="scientific">Candidatus Doudnabacteria bacterium CG10_big_fil_rev_8_21_14_0_10_41_10</name>
    <dbReference type="NCBI Taxonomy" id="1974551"/>
    <lineage>
        <taxon>Bacteria</taxon>
        <taxon>Candidatus Doudnaibacteriota</taxon>
    </lineage>
</organism>
<protein>
    <recommendedName>
        <fullName evidence="5">Exodeoxyribonuclease 7 large subunit</fullName>
        <ecNumber evidence="5">3.1.11.6</ecNumber>
    </recommendedName>
    <alternativeName>
        <fullName evidence="5">Exodeoxyribonuclease VII large subunit</fullName>
        <shortName evidence="5">Exonuclease VII large subunit</shortName>
    </alternativeName>
</protein>
<keyword evidence="2 5" id="KW-0540">Nuclease</keyword>
<comment type="subunit">
    <text evidence="5">Heterooligomer composed of large and small subunits.</text>
</comment>
<dbReference type="GO" id="GO:0003676">
    <property type="term" value="F:nucleic acid binding"/>
    <property type="evidence" value="ECO:0007669"/>
    <property type="project" value="InterPro"/>
</dbReference>
<keyword evidence="3 5" id="KW-0378">Hydrolase</keyword>
<comment type="subcellular location">
    <subcellularLocation>
        <location evidence="5 6">Cytoplasm</location>
    </subcellularLocation>
</comment>
<comment type="caution">
    <text evidence="9">The sequence shown here is derived from an EMBL/GenBank/DDBJ whole genome shotgun (WGS) entry which is preliminary data.</text>
</comment>
<comment type="catalytic activity">
    <reaction evidence="5 6">
        <text>Exonucleolytic cleavage in either 5'- to 3'- or 3'- to 5'-direction to yield nucleoside 5'-phosphates.</text>
        <dbReference type="EC" id="3.1.11.6"/>
    </reaction>
</comment>
<feature type="domain" description="Exonuclease VII large subunit C-terminal" evidence="7">
    <location>
        <begin position="185"/>
        <end position="363"/>
    </location>
</feature>
<evidence type="ECO:0000256" key="5">
    <source>
        <dbReference type="HAMAP-Rule" id="MF_00378"/>
    </source>
</evidence>
<dbReference type="Pfam" id="PF13742">
    <property type="entry name" value="tRNA_anti_2"/>
    <property type="match status" value="1"/>
</dbReference>
<dbReference type="EC" id="3.1.11.6" evidence="5"/>
<evidence type="ECO:0000256" key="6">
    <source>
        <dbReference type="RuleBase" id="RU004355"/>
    </source>
</evidence>
<dbReference type="Proteomes" id="UP000230557">
    <property type="component" value="Unassembled WGS sequence"/>
</dbReference>
<evidence type="ECO:0000313" key="10">
    <source>
        <dbReference type="Proteomes" id="UP000230557"/>
    </source>
</evidence>
<dbReference type="InterPro" id="IPR025824">
    <property type="entry name" value="OB-fold_nuc-bd_dom"/>
</dbReference>
<feature type="domain" description="OB-fold nucleic acid binding" evidence="8">
    <location>
        <begin position="74"/>
        <end position="162"/>
    </location>
</feature>
<dbReference type="GO" id="GO:0009318">
    <property type="term" value="C:exodeoxyribonuclease VII complex"/>
    <property type="evidence" value="ECO:0007669"/>
    <property type="project" value="UniProtKB-UniRule"/>
</dbReference>
<keyword evidence="1 5" id="KW-0963">Cytoplasm</keyword>
<dbReference type="EMBL" id="PFAJ01000070">
    <property type="protein sequence ID" value="PIR96679.1"/>
    <property type="molecule type" value="Genomic_DNA"/>
</dbReference>
<gene>
    <name evidence="5 9" type="primary">xseA</name>
    <name evidence="9" type="ORF">COT91_05450</name>
</gene>
<dbReference type="PANTHER" id="PTHR30008:SF0">
    <property type="entry name" value="EXODEOXYRIBONUCLEASE 7 LARGE SUBUNIT"/>
    <property type="match status" value="1"/>
</dbReference>
<evidence type="ECO:0000256" key="4">
    <source>
        <dbReference type="ARBA" id="ARBA00022839"/>
    </source>
</evidence>
<evidence type="ECO:0000256" key="2">
    <source>
        <dbReference type="ARBA" id="ARBA00022722"/>
    </source>
</evidence>
<dbReference type="NCBIfam" id="TIGR00237">
    <property type="entry name" value="xseA"/>
    <property type="match status" value="1"/>
</dbReference>
<comment type="function">
    <text evidence="5">Bidirectionally degrades single-stranded DNA into large acid-insoluble oligonucleotides, which are then degraded further into small acid-soluble oligonucleotides.</text>
</comment>
<evidence type="ECO:0000256" key="1">
    <source>
        <dbReference type="ARBA" id="ARBA00022490"/>
    </source>
</evidence>
<dbReference type="AlphaFoldDB" id="A0A2H0VEB3"/>
<dbReference type="InterPro" id="IPR020579">
    <property type="entry name" value="Exonuc_VII_lsu_C"/>
</dbReference>
<dbReference type="PANTHER" id="PTHR30008">
    <property type="entry name" value="EXODEOXYRIBONUCLEASE 7 LARGE SUBUNIT"/>
    <property type="match status" value="1"/>
</dbReference>
<keyword evidence="4 5" id="KW-0269">Exonuclease</keyword>
<dbReference type="CDD" id="cd04489">
    <property type="entry name" value="ExoVII_LU_OBF"/>
    <property type="match status" value="1"/>
</dbReference>
<dbReference type="GO" id="GO:0005737">
    <property type="term" value="C:cytoplasm"/>
    <property type="evidence" value="ECO:0007669"/>
    <property type="project" value="UniProtKB-SubCell"/>
</dbReference>
<name>A0A2H0VEB3_9BACT</name>
<dbReference type="HAMAP" id="MF_00378">
    <property type="entry name" value="Exonuc_7_L"/>
    <property type="match status" value="1"/>
</dbReference>
<evidence type="ECO:0000259" key="8">
    <source>
        <dbReference type="Pfam" id="PF13742"/>
    </source>
</evidence>
<evidence type="ECO:0000256" key="3">
    <source>
        <dbReference type="ARBA" id="ARBA00022801"/>
    </source>
</evidence>
<comment type="similarity">
    <text evidence="5 6">Belongs to the XseA family.</text>
</comment>
<sequence>MCQWRQELLCTISRHFGHDPESKFRLLILNSTFIQPSYPKATLSVSASHFGEVGYKFWMANYMEITDLIQDKIFSVSEFNQFVNDIVTPLRVTVEGEISDFRVSQNKFVWFNLKDNNESLNCFSLTYRIRQPLEDGMKIKIFGYPKIFGRSGKFSFQVEKIEISGEGSLKRAFELLKTKLKKEGVFSENRKRPLPRFPEKIGLITSEQAAAYTDFIRQINSRMGGLTIIFTPVAVQGEKAVPEILAAFEYFNSVKEKPDVLVLTRGGGSLEDLKEFNSEEVVRAVFSSKIPVVVGIGHERDVSLAELAADKRASTPTHAAQLLVPKSENLISEINQTIADQRQIVGCRLEALGYKLNTQTSLLRETILEKFSVIKSARQKFQFEFSMLSDKLQRYKNRNGSLRKLLHSLGPKDILRRGYSIVRKSGKIIRQAGDVKINDELEIEFHKGTISSVVRGLKNL</sequence>
<dbReference type="Pfam" id="PF02601">
    <property type="entry name" value="Exonuc_VII_L"/>
    <property type="match status" value="2"/>
</dbReference>
<feature type="domain" description="Exonuclease VII large subunit C-terminal" evidence="7">
    <location>
        <begin position="378"/>
        <end position="451"/>
    </location>
</feature>
<dbReference type="InterPro" id="IPR003753">
    <property type="entry name" value="Exonuc_VII_L"/>
</dbReference>
<accession>A0A2H0VEB3</accession>
<evidence type="ECO:0000313" key="9">
    <source>
        <dbReference type="EMBL" id="PIR96679.1"/>
    </source>
</evidence>
<reference evidence="10" key="1">
    <citation type="submission" date="2017-09" db="EMBL/GenBank/DDBJ databases">
        <title>Depth-based differentiation of microbial function through sediment-hosted aquifers and enrichment of novel symbionts in the deep terrestrial subsurface.</title>
        <authorList>
            <person name="Probst A.J."/>
            <person name="Ladd B."/>
            <person name="Jarett J.K."/>
            <person name="Geller-Mcgrath D.E."/>
            <person name="Sieber C.M.K."/>
            <person name="Emerson J.B."/>
            <person name="Anantharaman K."/>
            <person name="Thomas B.C."/>
            <person name="Malmstrom R."/>
            <person name="Stieglmeier M."/>
            <person name="Klingl A."/>
            <person name="Woyke T."/>
            <person name="Ryan C.M."/>
            <person name="Banfield J.F."/>
        </authorList>
    </citation>
    <scope>NUCLEOTIDE SEQUENCE [LARGE SCALE GENOMIC DNA]</scope>
</reference>